<evidence type="ECO:0000313" key="1">
    <source>
        <dbReference type="Proteomes" id="UP000887565"/>
    </source>
</evidence>
<organism evidence="1 2">
    <name type="scientific">Romanomermis culicivorax</name>
    <name type="common">Nematode worm</name>
    <dbReference type="NCBI Taxonomy" id="13658"/>
    <lineage>
        <taxon>Eukaryota</taxon>
        <taxon>Metazoa</taxon>
        <taxon>Ecdysozoa</taxon>
        <taxon>Nematoda</taxon>
        <taxon>Enoplea</taxon>
        <taxon>Dorylaimia</taxon>
        <taxon>Mermithida</taxon>
        <taxon>Mermithoidea</taxon>
        <taxon>Mermithidae</taxon>
        <taxon>Romanomermis</taxon>
    </lineage>
</organism>
<proteinExistence type="predicted"/>
<protein>
    <submittedName>
        <fullName evidence="2">Uncharacterized protein</fullName>
    </submittedName>
</protein>
<dbReference type="AlphaFoldDB" id="A0A915HIX1"/>
<accession>A0A915HIX1</accession>
<dbReference type="WBParaSite" id="nRc.2.0.1.t01593-RA">
    <property type="protein sequence ID" value="nRc.2.0.1.t01593-RA"/>
    <property type="gene ID" value="nRc.2.0.1.g01593"/>
</dbReference>
<name>A0A915HIX1_ROMCU</name>
<sequence>MIETGQCLFRNTLNMRKNRIKSVSVFCDEAVPNGHVTNQSTIFILPMVSREKFLNTTDPVDLCAVQCSEAIETAEYLKELLRRVDHSFIISVNFTNFTALLDKEKLTKICKINTN</sequence>
<keyword evidence="1" id="KW-1185">Reference proteome</keyword>
<evidence type="ECO:0000313" key="2">
    <source>
        <dbReference type="WBParaSite" id="nRc.2.0.1.t01593-RA"/>
    </source>
</evidence>
<dbReference type="Proteomes" id="UP000887565">
    <property type="component" value="Unplaced"/>
</dbReference>
<reference evidence="2" key="1">
    <citation type="submission" date="2022-11" db="UniProtKB">
        <authorList>
            <consortium name="WormBaseParasite"/>
        </authorList>
    </citation>
    <scope>IDENTIFICATION</scope>
</reference>